<evidence type="ECO:0000256" key="2">
    <source>
        <dbReference type="ARBA" id="ARBA00022801"/>
    </source>
</evidence>
<dbReference type="InterPro" id="IPR050226">
    <property type="entry name" value="NagZ_Beta-hexosaminidase"/>
</dbReference>
<keyword evidence="6" id="KW-1185">Reference proteome</keyword>
<dbReference type="Gene3D" id="3.20.20.300">
    <property type="entry name" value="Glycoside hydrolase, family 3, N-terminal domain"/>
    <property type="match status" value="1"/>
</dbReference>
<comment type="similarity">
    <text evidence="1">Belongs to the glycosyl hydrolase 3 family.</text>
</comment>
<keyword evidence="3 5" id="KW-0326">Glycosidase</keyword>
<dbReference type="SUPFAM" id="SSF51445">
    <property type="entry name" value="(Trans)glycosidases"/>
    <property type="match status" value="1"/>
</dbReference>
<dbReference type="GO" id="GO:0004563">
    <property type="term" value="F:beta-N-acetylhexosaminidase activity"/>
    <property type="evidence" value="ECO:0007669"/>
    <property type="project" value="UniProtKB-EC"/>
</dbReference>
<protein>
    <submittedName>
        <fullName evidence="5">Beta-N-acetylhexosaminidase</fullName>
        <ecNumber evidence="5">3.2.1.52</ecNumber>
    </submittedName>
</protein>
<dbReference type="AlphaFoldDB" id="A0A841DUW2"/>
<evidence type="ECO:0000313" key="6">
    <source>
        <dbReference type="Proteomes" id="UP000558997"/>
    </source>
</evidence>
<dbReference type="RefSeq" id="WP_184836388.1">
    <property type="nucleotide sequence ID" value="NZ_BAAAVN010000003.1"/>
</dbReference>
<dbReference type="InterPro" id="IPR001764">
    <property type="entry name" value="Glyco_hydro_3_N"/>
</dbReference>
<dbReference type="PANTHER" id="PTHR30480:SF16">
    <property type="entry name" value="GLYCOSIDE HYDROLASE FAMILY 3 DOMAIN PROTEIN"/>
    <property type="match status" value="1"/>
</dbReference>
<dbReference type="EC" id="3.2.1.52" evidence="5"/>
<dbReference type="GO" id="GO:0009254">
    <property type="term" value="P:peptidoglycan turnover"/>
    <property type="evidence" value="ECO:0007669"/>
    <property type="project" value="TreeGrafter"/>
</dbReference>
<organism evidence="5 6">
    <name type="scientific">Kribbella solani</name>
    <dbReference type="NCBI Taxonomy" id="236067"/>
    <lineage>
        <taxon>Bacteria</taxon>
        <taxon>Bacillati</taxon>
        <taxon>Actinomycetota</taxon>
        <taxon>Actinomycetes</taxon>
        <taxon>Propionibacteriales</taxon>
        <taxon>Kribbellaceae</taxon>
        <taxon>Kribbella</taxon>
    </lineage>
</organism>
<evidence type="ECO:0000313" key="5">
    <source>
        <dbReference type="EMBL" id="MBB5980556.1"/>
    </source>
</evidence>
<gene>
    <name evidence="5" type="ORF">HDA44_003897</name>
</gene>
<evidence type="ECO:0000256" key="3">
    <source>
        <dbReference type="ARBA" id="ARBA00023295"/>
    </source>
</evidence>
<dbReference type="EMBL" id="JACHNF010000001">
    <property type="protein sequence ID" value="MBB5980556.1"/>
    <property type="molecule type" value="Genomic_DNA"/>
</dbReference>
<sequence>MTPPPIRVNEAEIRRLALGCVLASWEGPSIPYWIERLLGDGLGGVVLFESNLAADDAYTRAMTDQLRTAAGRPIVIALDEEGGEVTRLPRLPAGNSPGQAALGYLDDVETTEQVYASIGERLVRCGITMNLAPVADVNSNPHNPVIGVRSFGADSALVARHVRAAVRGLQRAGVAACVKHFPGHGDTSLDSHYDLPTIAADLDHLERYELPPFEAGIEAGARAIMTGHLAVPALDAELFTTISPVVNQALLRQRLGFEGTIVSDAMEMRPLSGGLGIVEGTVEALIAGTDTIELGFEEHVDVLKAIPTAVYNAVVLGRLSVERLRDAAARTAALATLDGAHAEPAADHLVASAAARSIERSPELRLGKKLLVVECHSPHNLAVGEVEWSLARPLAKRGADVTLIKVDDEATATAAAHELRASTLSVVVVTRDPHRHPWQQHLLSAAAERSGAVTVETGWPAPGQSATVRTRGISADLLDAAADLLTGS</sequence>
<dbReference type="InterPro" id="IPR017853">
    <property type="entry name" value="GH"/>
</dbReference>
<evidence type="ECO:0000259" key="4">
    <source>
        <dbReference type="Pfam" id="PF00933"/>
    </source>
</evidence>
<dbReference type="Proteomes" id="UP000558997">
    <property type="component" value="Unassembled WGS sequence"/>
</dbReference>
<dbReference type="PANTHER" id="PTHR30480">
    <property type="entry name" value="BETA-HEXOSAMINIDASE-RELATED"/>
    <property type="match status" value="1"/>
</dbReference>
<feature type="domain" description="Glycoside hydrolase family 3 N-terminal" evidence="4">
    <location>
        <begin position="39"/>
        <end position="331"/>
    </location>
</feature>
<dbReference type="InterPro" id="IPR036962">
    <property type="entry name" value="Glyco_hydro_3_N_sf"/>
</dbReference>
<name>A0A841DUW2_9ACTN</name>
<accession>A0A841DUW2</accession>
<evidence type="ECO:0000256" key="1">
    <source>
        <dbReference type="ARBA" id="ARBA00005336"/>
    </source>
</evidence>
<dbReference type="GO" id="GO:0005975">
    <property type="term" value="P:carbohydrate metabolic process"/>
    <property type="evidence" value="ECO:0007669"/>
    <property type="project" value="InterPro"/>
</dbReference>
<comment type="caution">
    <text evidence="5">The sequence shown here is derived from an EMBL/GenBank/DDBJ whole genome shotgun (WGS) entry which is preliminary data.</text>
</comment>
<reference evidence="5 6" key="1">
    <citation type="submission" date="2020-08" db="EMBL/GenBank/DDBJ databases">
        <title>Sequencing the genomes of 1000 actinobacteria strains.</title>
        <authorList>
            <person name="Klenk H.-P."/>
        </authorList>
    </citation>
    <scope>NUCLEOTIDE SEQUENCE [LARGE SCALE GENOMIC DNA]</scope>
    <source>
        <strain evidence="5 6">DSM 17294</strain>
    </source>
</reference>
<dbReference type="Pfam" id="PF00933">
    <property type="entry name" value="Glyco_hydro_3"/>
    <property type="match status" value="1"/>
</dbReference>
<proteinExistence type="inferred from homology"/>
<keyword evidence="2 5" id="KW-0378">Hydrolase</keyword>